<name>A0A1J4K5T4_9EUKA</name>
<feature type="region of interest" description="Disordered" evidence="2">
    <location>
        <begin position="1"/>
        <end position="114"/>
    </location>
</feature>
<evidence type="ECO:0000256" key="2">
    <source>
        <dbReference type="SAM" id="MobiDB-lite"/>
    </source>
</evidence>
<sequence>MNHRSPDPPKIKVLKPPKYHNSPQNQNHRKLDDVHLSNLPSPPGNESSLSNLSQRSSSPRTDANRSNNNNINKKPILPPLGNGNPNSNSNGNPNGSPSNYQHKLQPPQTPPQNMLSLPIQKRQRQLLKPIDPNEPYELQTQNSTFQNNNNYQNCQDDNNSFDDMYENEFEPLTYINSKNDRKYSANSFKRESKKFDTIRLSVDLSDIEEMNDHSSSHDFKSTAKKFGSTLKGIPESRSCEALNLTTTSIIDDFFSDSWDYSLSDSEIDALFGYDTPSKNKKNQNNNSNNKSSSHKSKNEQKSKIEKNNKCDNKCENNKNENKNNKESSKEIQNEKNSENEIDKNDLRRTFSRSRRFRWFVPVCNYDNINDLSNDVKTRLDKLLKIARNHFPATKNNTAMLIRLVEQSRACHEFHFLEKRIKFYEDDNRGLQLALGPDTNTNRRIQRLSAIQQRYAKRIIKELSIANKQIQILREEQDRLRKEYPPLSSVRGALFECDDEIHHLKQEHNFALAKEKEVVDNLNKDVADLQAEFEAVEKRIQLMTQKKSNYSKHSPRQPHEKPHDKSPEKESKTKDTKKKEISPTQAKKNQKLRGKPEEVPVIEELYI</sequence>
<feature type="compositionally biased region" description="Basic and acidic residues" evidence="2">
    <location>
        <begin position="1"/>
        <end position="10"/>
    </location>
</feature>
<dbReference type="AlphaFoldDB" id="A0A1J4K5T4"/>
<keyword evidence="4" id="KW-1185">Reference proteome</keyword>
<feature type="compositionally biased region" description="Basic and acidic residues" evidence="2">
    <location>
        <begin position="556"/>
        <end position="580"/>
    </location>
</feature>
<feature type="coiled-coil region" evidence="1">
    <location>
        <begin position="455"/>
        <end position="482"/>
    </location>
</feature>
<evidence type="ECO:0000313" key="3">
    <source>
        <dbReference type="EMBL" id="OHT06354.1"/>
    </source>
</evidence>
<reference evidence="3" key="1">
    <citation type="submission" date="2016-10" db="EMBL/GenBank/DDBJ databases">
        <authorList>
            <person name="Benchimol M."/>
            <person name="Almeida L.G."/>
            <person name="Vasconcelos A.T."/>
            <person name="Perreira-Neves A."/>
            <person name="Rosa I.A."/>
            <person name="Tasca T."/>
            <person name="Bogo M.R."/>
            <person name="de Souza W."/>
        </authorList>
    </citation>
    <scope>NUCLEOTIDE SEQUENCE [LARGE SCALE GENOMIC DNA]</scope>
    <source>
        <strain evidence="3">K</strain>
    </source>
</reference>
<organism evidence="3 4">
    <name type="scientific">Tritrichomonas foetus</name>
    <dbReference type="NCBI Taxonomy" id="1144522"/>
    <lineage>
        <taxon>Eukaryota</taxon>
        <taxon>Metamonada</taxon>
        <taxon>Parabasalia</taxon>
        <taxon>Tritrichomonadida</taxon>
        <taxon>Tritrichomonadidae</taxon>
        <taxon>Tritrichomonas</taxon>
    </lineage>
</organism>
<feature type="region of interest" description="Disordered" evidence="2">
    <location>
        <begin position="274"/>
        <end position="340"/>
    </location>
</feature>
<dbReference type="GeneID" id="94827249"/>
<accession>A0A1J4K5T4</accession>
<dbReference type="Proteomes" id="UP000179807">
    <property type="component" value="Unassembled WGS sequence"/>
</dbReference>
<dbReference type="VEuPathDB" id="TrichDB:TRFO_05528"/>
<proteinExistence type="predicted"/>
<feature type="compositionally biased region" description="Low complexity" evidence="2">
    <location>
        <begin position="282"/>
        <end position="291"/>
    </location>
</feature>
<comment type="caution">
    <text evidence="3">The sequence shown here is derived from an EMBL/GenBank/DDBJ whole genome shotgun (WGS) entry which is preliminary data.</text>
</comment>
<dbReference type="EMBL" id="MLAK01000727">
    <property type="protein sequence ID" value="OHT06354.1"/>
    <property type="molecule type" value="Genomic_DNA"/>
</dbReference>
<evidence type="ECO:0000313" key="4">
    <source>
        <dbReference type="Proteomes" id="UP000179807"/>
    </source>
</evidence>
<feature type="compositionally biased region" description="Low complexity" evidence="2">
    <location>
        <begin position="47"/>
        <end position="58"/>
    </location>
</feature>
<feature type="compositionally biased region" description="Basic and acidic residues" evidence="2">
    <location>
        <begin position="296"/>
        <end position="340"/>
    </location>
</feature>
<feature type="compositionally biased region" description="Low complexity" evidence="2">
    <location>
        <begin position="67"/>
        <end position="99"/>
    </location>
</feature>
<keyword evidence="1" id="KW-0175">Coiled coil</keyword>
<feature type="region of interest" description="Disordered" evidence="2">
    <location>
        <begin position="544"/>
        <end position="606"/>
    </location>
</feature>
<dbReference type="RefSeq" id="XP_068359490.1">
    <property type="nucleotide sequence ID" value="XM_068492545.1"/>
</dbReference>
<gene>
    <name evidence="3" type="ORF">TRFO_05528</name>
</gene>
<evidence type="ECO:0000256" key="1">
    <source>
        <dbReference type="SAM" id="Coils"/>
    </source>
</evidence>
<protein>
    <submittedName>
        <fullName evidence="3">Uncharacterized protein</fullName>
    </submittedName>
</protein>